<dbReference type="Proteomes" id="UP000639859">
    <property type="component" value="Unassembled WGS sequence"/>
</dbReference>
<sequence length="128" mass="13306">MSTLEASAGVDDFTTTDCGSTNGTANGNLSVGDAVSINNNQDLSSCIVGNSEGKVYGIRLVPNSGIYSYRVDVDAQGPAGIGSGSINLAFTDKTGDTYKLAITSSRRSEHTVSYNSDNPTIVKITWST</sequence>
<keyword evidence="2" id="KW-1185">Reference proteome</keyword>
<evidence type="ECO:0000313" key="1">
    <source>
        <dbReference type="EMBL" id="MBI1683074.1"/>
    </source>
</evidence>
<gene>
    <name evidence="1" type="ORF">I4Q42_05265</name>
</gene>
<organism evidence="1 2">
    <name type="scientific">Caulobacter hibisci</name>
    <dbReference type="NCBI Taxonomy" id="2035993"/>
    <lineage>
        <taxon>Bacteria</taxon>
        <taxon>Pseudomonadati</taxon>
        <taxon>Pseudomonadota</taxon>
        <taxon>Alphaproteobacteria</taxon>
        <taxon>Caulobacterales</taxon>
        <taxon>Caulobacteraceae</taxon>
        <taxon>Caulobacter</taxon>
    </lineage>
</organism>
<dbReference type="RefSeq" id="WP_198575009.1">
    <property type="nucleotide sequence ID" value="NZ_JADWOX010000002.1"/>
</dbReference>
<proteinExistence type="predicted"/>
<comment type="caution">
    <text evidence="1">The sequence shown here is derived from an EMBL/GenBank/DDBJ whole genome shotgun (WGS) entry which is preliminary data.</text>
</comment>
<dbReference type="EMBL" id="JADWOX010000002">
    <property type="protein sequence ID" value="MBI1683074.1"/>
    <property type="molecule type" value="Genomic_DNA"/>
</dbReference>
<name>A0ABS0STX5_9CAUL</name>
<protein>
    <submittedName>
        <fullName evidence="1">Uncharacterized protein</fullName>
    </submittedName>
</protein>
<accession>A0ABS0STX5</accession>
<reference evidence="1 2" key="1">
    <citation type="submission" date="2020-11" db="EMBL/GenBank/DDBJ databases">
        <title>genome sequence of strain KACC 18849.</title>
        <authorList>
            <person name="Gao J."/>
            <person name="Zhang X."/>
        </authorList>
    </citation>
    <scope>NUCLEOTIDE SEQUENCE [LARGE SCALE GENOMIC DNA]</scope>
    <source>
        <strain evidence="1 2">KACC 18849</strain>
    </source>
</reference>
<evidence type="ECO:0000313" key="2">
    <source>
        <dbReference type="Proteomes" id="UP000639859"/>
    </source>
</evidence>